<dbReference type="AlphaFoldDB" id="A0A6G1LKX8"/>
<reference evidence="1" key="1">
    <citation type="journal article" date="2020" name="Stud. Mycol.">
        <title>101 Dothideomycetes genomes: a test case for predicting lifestyles and emergence of pathogens.</title>
        <authorList>
            <person name="Haridas S."/>
            <person name="Albert R."/>
            <person name="Binder M."/>
            <person name="Bloem J."/>
            <person name="Labutti K."/>
            <person name="Salamov A."/>
            <person name="Andreopoulos B."/>
            <person name="Baker S."/>
            <person name="Barry K."/>
            <person name="Bills G."/>
            <person name="Bluhm B."/>
            <person name="Cannon C."/>
            <person name="Castanera R."/>
            <person name="Culley D."/>
            <person name="Daum C."/>
            <person name="Ezra D."/>
            <person name="Gonzalez J."/>
            <person name="Henrissat B."/>
            <person name="Kuo A."/>
            <person name="Liang C."/>
            <person name="Lipzen A."/>
            <person name="Lutzoni F."/>
            <person name="Magnuson J."/>
            <person name="Mondo S."/>
            <person name="Nolan M."/>
            <person name="Ohm R."/>
            <person name="Pangilinan J."/>
            <person name="Park H.-J."/>
            <person name="Ramirez L."/>
            <person name="Alfaro M."/>
            <person name="Sun H."/>
            <person name="Tritt A."/>
            <person name="Yoshinaga Y."/>
            <person name="Zwiers L.-H."/>
            <person name="Turgeon B."/>
            <person name="Goodwin S."/>
            <person name="Spatafora J."/>
            <person name="Crous P."/>
            <person name="Grigoriev I."/>
        </authorList>
    </citation>
    <scope>NUCLEOTIDE SEQUENCE</scope>
    <source>
        <strain evidence="1">CBS 116005</strain>
    </source>
</reference>
<accession>A0A6G1LKX8</accession>
<dbReference type="EMBL" id="ML995812">
    <property type="protein sequence ID" value="KAF2773078.1"/>
    <property type="molecule type" value="Genomic_DNA"/>
</dbReference>
<protein>
    <submittedName>
        <fullName evidence="1">Uncharacterized protein</fullName>
    </submittedName>
</protein>
<dbReference type="Proteomes" id="UP000799436">
    <property type="component" value="Unassembled WGS sequence"/>
</dbReference>
<dbReference type="PROSITE" id="PS51257">
    <property type="entry name" value="PROKAR_LIPOPROTEIN"/>
    <property type="match status" value="1"/>
</dbReference>
<name>A0A6G1LKX8_9PEZI</name>
<evidence type="ECO:0000313" key="1">
    <source>
        <dbReference type="EMBL" id="KAF2773078.1"/>
    </source>
</evidence>
<organism evidence="1 2">
    <name type="scientific">Teratosphaeria nubilosa</name>
    <dbReference type="NCBI Taxonomy" id="161662"/>
    <lineage>
        <taxon>Eukaryota</taxon>
        <taxon>Fungi</taxon>
        <taxon>Dikarya</taxon>
        <taxon>Ascomycota</taxon>
        <taxon>Pezizomycotina</taxon>
        <taxon>Dothideomycetes</taxon>
        <taxon>Dothideomycetidae</taxon>
        <taxon>Mycosphaerellales</taxon>
        <taxon>Teratosphaeriaceae</taxon>
        <taxon>Teratosphaeria</taxon>
    </lineage>
</organism>
<keyword evidence="2" id="KW-1185">Reference proteome</keyword>
<sequence length="144" mass="16295">MPRSEVLILSLVASSCKPFVAVPCFRARLRILMFCGLAPQDLSTRMVLLIAETSLSGQQHVQATVQRVLPSTWQRTCQGQPVLRRTTAKWLQRTDGQPEGVQRSCCNLVAVQGQQDYAKMYLTLCWVVVRWHQKQTFQANSCNT</sequence>
<proteinExistence type="predicted"/>
<evidence type="ECO:0000313" key="2">
    <source>
        <dbReference type="Proteomes" id="UP000799436"/>
    </source>
</evidence>
<gene>
    <name evidence="1" type="ORF">EJ03DRAFT_153176</name>
</gene>